<dbReference type="Proteomes" id="UP000283269">
    <property type="component" value="Unassembled WGS sequence"/>
</dbReference>
<accession>A0A409XDX6</accession>
<protein>
    <submittedName>
        <fullName evidence="2">Uncharacterized protein</fullName>
    </submittedName>
</protein>
<feature type="region of interest" description="Disordered" evidence="1">
    <location>
        <begin position="126"/>
        <end position="154"/>
    </location>
</feature>
<dbReference type="InParanoid" id="A0A409XDX6"/>
<feature type="region of interest" description="Disordered" evidence="1">
    <location>
        <begin position="1"/>
        <end position="44"/>
    </location>
</feature>
<gene>
    <name evidence="2" type="ORF">CVT25_005272</name>
</gene>
<name>A0A409XDX6_PSICY</name>
<evidence type="ECO:0000256" key="1">
    <source>
        <dbReference type="SAM" id="MobiDB-lite"/>
    </source>
</evidence>
<evidence type="ECO:0000313" key="2">
    <source>
        <dbReference type="EMBL" id="PPQ88934.1"/>
    </source>
</evidence>
<dbReference type="EMBL" id="NHYD01001985">
    <property type="protein sequence ID" value="PPQ88934.1"/>
    <property type="molecule type" value="Genomic_DNA"/>
</dbReference>
<proteinExistence type="predicted"/>
<organism evidence="2 3">
    <name type="scientific">Psilocybe cyanescens</name>
    <dbReference type="NCBI Taxonomy" id="93625"/>
    <lineage>
        <taxon>Eukaryota</taxon>
        <taxon>Fungi</taxon>
        <taxon>Dikarya</taxon>
        <taxon>Basidiomycota</taxon>
        <taxon>Agaricomycotina</taxon>
        <taxon>Agaricomycetes</taxon>
        <taxon>Agaricomycetidae</taxon>
        <taxon>Agaricales</taxon>
        <taxon>Agaricineae</taxon>
        <taxon>Strophariaceae</taxon>
        <taxon>Psilocybe</taxon>
    </lineage>
</organism>
<comment type="caution">
    <text evidence="2">The sequence shown here is derived from an EMBL/GenBank/DDBJ whole genome shotgun (WGS) entry which is preliminary data.</text>
</comment>
<sequence length="359" mass="38095">MTTKEDSRCAASDSGSEAGQRDPHAPTCLPNHHQQRQRCSSNSTTRIPSIWLITATPSATGLSASESSSSVSASFAREREVSWNVVAAAPPLPVPAPLPVHGYSPSLIAPKTKVLRGPSERGCRWEHAKEPRPREIEAQHPQHGDGARIHARPQSARIQDASCTYAYAMGGKDGFEIYLNPNYVDLDIGEILLVKTLRVVLDGVGPRPILPQASSPSPSLVIPHAPMSTTPASTFTSSSALTSMAHSNAHLPSSSPSAIATTMSMRPTAPSNIAPMATKEDEGNMEAGRRLVILQPERVGSVATMISAYSYNGTRSRSGTLNLAGGGMLAPPGAFGGENVDAQRWAGTIARRAIMRVWL</sequence>
<dbReference type="AlphaFoldDB" id="A0A409XDX6"/>
<feature type="compositionally biased region" description="Basic and acidic residues" evidence="1">
    <location>
        <begin position="126"/>
        <end position="148"/>
    </location>
</feature>
<evidence type="ECO:0000313" key="3">
    <source>
        <dbReference type="Proteomes" id="UP000283269"/>
    </source>
</evidence>
<reference evidence="2 3" key="1">
    <citation type="journal article" date="2018" name="Evol. Lett.">
        <title>Horizontal gene cluster transfer increased hallucinogenic mushroom diversity.</title>
        <authorList>
            <person name="Reynolds H.T."/>
            <person name="Vijayakumar V."/>
            <person name="Gluck-Thaler E."/>
            <person name="Korotkin H.B."/>
            <person name="Matheny P.B."/>
            <person name="Slot J.C."/>
        </authorList>
    </citation>
    <scope>NUCLEOTIDE SEQUENCE [LARGE SCALE GENOMIC DNA]</scope>
    <source>
        <strain evidence="2 3">2631</strain>
    </source>
</reference>
<keyword evidence="3" id="KW-1185">Reference proteome</keyword>